<keyword evidence="2" id="KW-1185">Reference proteome</keyword>
<dbReference type="PANTHER" id="PTHR33096:SF1">
    <property type="entry name" value="CXC1-LIKE CYSTEINE CLUSTER ASSOCIATED WITH KDZ TRANSPOSASES DOMAIN-CONTAINING PROTEIN"/>
    <property type="match status" value="1"/>
</dbReference>
<dbReference type="Pfam" id="PF18803">
    <property type="entry name" value="CxC2"/>
    <property type="match status" value="1"/>
</dbReference>
<dbReference type="CDD" id="cd19757">
    <property type="entry name" value="Bbox1"/>
    <property type="match status" value="1"/>
</dbReference>
<gene>
    <name evidence="1" type="ORF">PACLA_8A070309</name>
</gene>
<dbReference type="OrthoDB" id="5984597at2759"/>
<evidence type="ECO:0000313" key="1">
    <source>
        <dbReference type="EMBL" id="CAB3991032.1"/>
    </source>
</evidence>
<dbReference type="EMBL" id="CACRXK020001776">
    <property type="protein sequence ID" value="CAB3991032.1"/>
    <property type="molecule type" value="Genomic_DNA"/>
</dbReference>
<comment type="caution">
    <text evidence="1">The sequence shown here is derived from an EMBL/GenBank/DDBJ whole genome shotgun (WGS) entry which is preliminary data.</text>
</comment>
<protein>
    <submittedName>
        <fullName evidence="1">Uncharacterized protein</fullName>
    </submittedName>
</protein>
<organism evidence="1 2">
    <name type="scientific">Paramuricea clavata</name>
    <name type="common">Red gorgonian</name>
    <name type="synonym">Violescent sea-whip</name>
    <dbReference type="NCBI Taxonomy" id="317549"/>
    <lineage>
        <taxon>Eukaryota</taxon>
        <taxon>Metazoa</taxon>
        <taxon>Cnidaria</taxon>
        <taxon>Anthozoa</taxon>
        <taxon>Octocorallia</taxon>
        <taxon>Malacalcyonacea</taxon>
        <taxon>Plexauridae</taxon>
        <taxon>Paramuricea</taxon>
    </lineage>
</organism>
<reference evidence="1" key="1">
    <citation type="submission" date="2020-04" db="EMBL/GenBank/DDBJ databases">
        <authorList>
            <person name="Alioto T."/>
            <person name="Alioto T."/>
            <person name="Gomez Garrido J."/>
        </authorList>
    </citation>
    <scope>NUCLEOTIDE SEQUENCE</scope>
    <source>
        <strain evidence="1">A484AB</strain>
    </source>
</reference>
<dbReference type="AlphaFoldDB" id="A0A7D9DPG7"/>
<name>A0A7D9DPG7_PARCT</name>
<dbReference type="PANTHER" id="PTHR33096">
    <property type="entry name" value="CXC2 DOMAIN-CONTAINING PROTEIN"/>
    <property type="match status" value="1"/>
</dbReference>
<dbReference type="Proteomes" id="UP001152795">
    <property type="component" value="Unassembled WGS sequence"/>
</dbReference>
<feature type="non-terminal residue" evidence="1">
    <location>
        <position position="258"/>
    </location>
</feature>
<accession>A0A7D9DPG7</accession>
<dbReference type="InterPro" id="IPR041457">
    <property type="entry name" value="CxC2_KDZ-assoc"/>
</dbReference>
<proteinExistence type="predicted"/>
<sequence length="258" mass="29697">MAGKYTCSEGTKSGITELYDINTEGISEANIGDQTLIFEDSSGSEYDNDLEDKGVQRTYKKRRERLSSNWEKIRLKLLKTSLALEGLLPSTCSEATCQESAATRCRDCRFATYYCRKCCDKIHRDKLQFHGCQILKEGCWEDYNVPERVLCNVRHNCGGTYLRPITVVDLSGFYHEIVFEYCNCYTVPESLLQCGVWPATPVEPSVAFTLDLMEMTLRLMMECQVSIHDMLKALDFFKNPLLKSKKIYDQFIDSFEEY</sequence>
<evidence type="ECO:0000313" key="2">
    <source>
        <dbReference type="Proteomes" id="UP001152795"/>
    </source>
</evidence>